<feature type="coiled-coil region" evidence="1">
    <location>
        <begin position="408"/>
        <end position="435"/>
    </location>
</feature>
<reference evidence="4" key="1">
    <citation type="journal article" date="2015" name="Proc. Natl. Acad. Sci. U.S.A.">
        <title>Genome sequence of the Asian Tiger mosquito, Aedes albopictus, reveals insights into its biology, genetics, and evolution.</title>
        <authorList>
            <person name="Chen X.G."/>
            <person name="Jiang X."/>
            <person name="Gu J."/>
            <person name="Xu M."/>
            <person name="Wu Y."/>
            <person name="Deng Y."/>
            <person name="Zhang C."/>
            <person name="Bonizzoni M."/>
            <person name="Dermauw W."/>
            <person name="Vontas J."/>
            <person name="Armbruster P."/>
            <person name="Huang X."/>
            <person name="Yang Y."/>
            <person name="Zhang H."/>
            <person name="He W."/>
            <person name="Peng H."/>
            <person name="Liu Y."/>
            <person name="Wu K."/>
            <person name="Chen J."/>
            <person name="Lirakis M."/>
            <person name="Topalis P."/>
            <person name="Van Leeuwen T."/>
            <person name="Hall A.B."/>
            <person name="Jiang X."/>
            <person name="Thorpe C."/>
            <person name="Mueller R.L."/>
            <person name="Sun C."/>
            <person name="Waterhouse R.M."/>
            <person name="Yan G."/>
            <person name="Tu Z.J."/>
            <person name="Fang X."/>
            <person name="James A.A."/>
        </authorList>
    </citation>
    <scope>NUCLEOTIDE SEQUENCE [LARGE SCALE GENOMIC DNA]</scope>
    <source>
        <strain evidence="4">Foshan</strain>
    </source>
</reference>
<feature type="compositionally biased region" description="Polar residues" evidence="2">
    <location>
        <begin position="237"/>
        <end position="247"/>
    </location>
</feature>
<keyword evidence="4" id="KW-1185">Reference proteome</keyword>
<dbReference type="EnsemblMetazoa" id="AALFPA23_004867.R6054">
    <property type="protein sequence ID" value="AALFPA23_004867.P6054"/>
    <property type="gene ID" value="AALFPA23_004867"/>
</dbReference>
<keyword evidence="1" id="KW-0175">Coiled coil</keyword>
<evidence type="ECO:0000313" key="4">
    <source>
        <dbReference type="Proteomes" id="UP000069940"/>
    </source>
</evidence>
<evidence type="ECO:0000313" key="3">
    <source>
        <dbReference type="EnsemblMetazoa" id="AALFPA23_004867.P6054"/>
    </source>
</evidence>
<dbReference type="RefSeq" id="XP_029733876.2">
    <property type="nucleotide sequence ID" value="XM_029878016.2"/>
</dbReference>
<proteinExistence type="predicted"/>
<organism evidence="3 4">
    <name type="scientific">Aedes albopictus</name>
    <name type="common">Asian tiger mosquito</name>
    <name type="synonym">Stegomyia albopicta</name>
    <dbReference type="NCBI Taxonomy" id="7160"/>
    <lineage>
        <taxon>Eukaryota</taxon>
        <taxon>Metazoa</taxon>
        <taxon>Ecdysozoa</taxon>
        <taxon>Arthropoda</taxon>
        <taxon>Hexapoda</taxon>
        <taxon>Insecta</taxon>
        <taxon>Pterygota</taxon>
        <taxon>Neoptera</taxon>
        <taxon>Endopterygota</taxon>
        <taxon>Diptera</taxon>
        <taxon>Nematocera</taxon>
        <taxon>Culicoidea</taxon>
        <taxon>Culicidae</taxon>
        <taxon>Culicinae</taxon>
        <taxon>Aedini</taxon>
        <taxon>Aedes</taxon>
        <taxon>Stegomyia</taxon>
    </lineage>
</organism>
<reference evidence="3" key="2">
    <citation type="submission" date="2025-05" db="UniProtKB">
        <authorList>
            <consortium name="EnsemblMetazoa"/>
        </authorList>
    </citation>
    <scope>IDENTIFICATION</scope>
    <source>
        <strain evidence="3">Foshan</strain>
    </source>
</reference>
<name>A0ABM1Y1N8_AEDAL</name>
<dbReference type="Proteomes" id="UP000069940">
    <property type="component" value="Unassembled WGS sequence"/>
</dbReference>
<evidence type="ECO:0000256" key="2">
    <source>
        <dbReference type="SAM" id="MobiDB-lite"/>
    </source>
</evidence>
<evidence type="ECO:0000256" key="1">
    <source>
        <dbReference type="SAM" id="Coils"/>
    </source>
</evidence>
<accession>A0ABM1Y1N8</accession>
<sequence length="558" mass="62562">MSSYRINLLKLIDLAIGCPHPGSVNFNLLHRILYILALRDTATGGLGLPTTETDEIELSHSHTLVNQKLLDEALKDGSKTRLTVQRVMNRPENDNDHDNACNAPGVATTRIRIAGSRIVVPYGGNSHHSIDQPERIESQMSNMSTMFSDKVSELEERVQQISLKPSNACEKGLNELRRRIEGLEKIIEEPVLKKQTINDEPPPAGASELKLEMEKLWDSVRMLTEKIDSLPRKDGNHISNSPGQTDVLSGDEATHHASAERVKTDNALSSYDKQEADAVVSPIDSHMSAKINSIESNLHELELKHQSLVEEINSPNKTFDSTADANVVTQELPQLAARMALIEQTFGTRFDQIEHSIKRLFQEKADDVAIESRIRQSMRFSSDAINRASFIPLNELPHRRRDDRNDSLTAVKDQLKATQEEVLLLRETIQSMTNQDNLLATINTNAEKIKYLHVQFETFKIAHPVEPEKAAGAKLKPITDLRCISCNRAVAMDRCDELIPKPPLLSVSRVVKPNLRRQLQEVHRSKDQHGTAGITVPPMAHFEKIYQSIAEAKIKHAK</sequence>
<protein>
    <submittedName>
        <fullName evidence="3">Uncharacterized protein</fullName>
    </submittedName>
</protein>
<feature type="region of interest" description="Disordered" evidence="2">
    <location>
        <begin position="230"/>
        <end position="270"/>
    </location>
</feature>
<feature type="compositionally biased region" description="Basic and acidic residues" evidence="2">
    <location>
        <begin position="252"/>
        <end position="264"/>
    </location>
</feature>
<dbReference type="GeneID" id="115269361"/>